<evidence type="ECO:0000259" key="1">
    <source>
        <dbReference type="PROSITE" id="PS50017"/>
    </source>
</evidence>
<dbReference type="GO" id="GO:0007165">
    <property type="term" value="P:signal transduction"/>
    <property type="evidence" value="ECO:0007669"/>
    <property type="project" value="InterPro"/>
</dbReference>
<accession>A0AAU9VIL4</accession>
<dbReference type="Proteomes" id="UP001159428">
    <property type="component" value="Unassembled WGS sequence"/>
</dbReference>
<dbReference type="InterPro" id="IPR011029">
    <property type="entry name" value="DEATH-like_dom_sf"/>
</dbReference>
<comment type="caution">
    <text evidence="2">The sequence shown here is derived from an EMBL/GenBank/DDBJ whole genome shotgun (WGS) entry which is preliminary data.</text>
</comment>
<dbReference type="InterPro" id="IPR000488">
    <property type="entry name" value="Death_dom"/>
</dbReference>
<gene>
    <name evidence="2" type="ORF">PMEA_00000149</name>
</gene>
<protein>
    <recommendedName>
        <fullName evidence="1">Death domain-containing protein</fullName>
    </recommendedName>
</protein>
<sequence>MAASTFRNSRVKQGVPSDEELEWLSHQLENWEELGRRLKIEEATLTAFDDDYGRKRKKIYKMLRHWKEKDGSAATYTVLHDALCHQFVNRADLAEKLCRQQHE</sequence>
<organism evidence="2 3">
    <name type="scientific">Pocillopora meandrina</name>
    <dbReference type="NCBI Taxonomy" id="46732"/>
    <lineage>
        <taxon>Eukaryota</taxon>
        <taxon>Metazoa</taxon>
        <taxon>Cnidaria</taxon>
        <taxon>Anthozoa</taxon>
        <taxon>Hexacorallia</taxon>
        <taxon>Scleractinia</taxon>
        <taxon>Astrocoeniina</taxon>
        <taxon>Pocilloporidae</taxon>
        <taxon>Pocillopora</taxon>
    </lineage>
</organism>
<proteinExistence type="predicted"/>
<keyword evidence="3" id="KW-1185">Reference proteome</keyword>
<dbReference type="Pfam" id="PF00531">
    <property type="entry name" value="Death"/>
    <property type="match status" value="1"/>
</dbReference>
<dbReference type="EMBL" id="CALNXJ010000001">
    <property type="protein sequence ID" value="CAH3030987.1"/>
    <property type="molecule type" value="Genomic_DNA"/>
</dbReference>
<reference evidence="2 3" key="1">
    <citation type="submission" date="2022-05" db="EMBL/GenBank/DDBJ databases">
        <authorList>
            <consortium name="Genoscope - CEA"/>
            <person name="William W."/>
        </authorList>
    </citation>
    <scope>NUCLEOTIDE SEQUENCE [LARGE SCALE GENOMIC DNA]</scope>
</reference>
<feature type="domain" description="Death" evidence="1">
    <location>
        <begin position="29"/>
        <end position="83"/>
    </location>
</feature>
<evidence type="ECO:0000313" key="2">
    <source>
        <dbReference type="EMBL" id="CAH3030987.1"/>
    </source>
</evidence>
<dbReference type="AlphaFoldDB" id="A0AAU9VIL4"/>
<evidence type="ECO:0000313" key="3">
    <source>
        <dbReference type="Proteomes" id="UP001159428"/>
    </source>
</evidence>
<dbReference type="SUPFAM" id="SSF47986">
    <property type="entry name" value="DEATH domain"/>
    <property type="match status" value="1"/>
</dbReference>
<dbReference type="Gene3D" id="1.10.533.10">
    <property type="entry name" value="Death Domain, Fas"/>
    <property type="match status" value="1"/>
</dbReference>
<dbReference type="CDD" id="cd01670">
    <property type="entry name" value="Death"/>
    <property type="match status" value="1"/>
</dbReference>
<dbReference type="PROSITE" id="PS50017">
    <property type="entry name" value="DEATH_DOMAIN"/>
    <property type="match status" value="1"/>
</dbReference>
<name>A0AAU9VIL4_9CNID</name>